<dbReference type="EMBL" id="CAJGYM010000054">
    <property type="protein sequence ID" value="CAD6195406.1"/>
    <property type="molecule type" value="Genomic_DNA"/>
</dbReference>
<comment type="caution">
    <text evidence="1">The sequence shown here is derived from an EMBL/GenBank/DDBJ whole genome shotgun (WGS) entry which is preliminary data.</text>
</comment>
<gene>
    <name evidence="1" type="ORF">CAUJ_LOCUS11325</name>
</gene>
<organism evidence="1 2">
    <name type="scientific">Caenorhabditis auriculariae</name>
    <dbReference type="NCBI Taxonomy" id="2777116"/>
    <lineage>
        <taxon>Eukaryota</taxon>
        <taxon>Metazoa</taxon>
        <taxon>Ecdysozoa</taxon>
        <taxon>Nematoda</taxon>
        <taxon>Chromadorea</taxon>
        <taxon>Rhabditida</taxon>
        <taxon>Rhabditina</taxon>
        <taxon>Rhabditomorpha</taxon>
        <taxon>Rhabditoidea</taxon>
        <taxon>Rhabditidae</taxon>
        <taxon>Peloderinae</taxon>
        <taxon>Caenorhabditis</taxon>
    </lineage>
</organism>
<evidence type="ECO:0000313" key="2">
    <source>
        <dbReference type="Proteomes" id="UP000835052"/>
    </source>
</evidence>
<dbReference type="AlphaFoldDB" id="A0A8S1HFE4"/>
<proteinExistence type="predicted"/>
<evidence type="ECO:0000313" key="1">
    <source>
        <dbReference type="EMBL" id="CAD6195406.1"/>
    </source>
</evidence>
<name>A0A8S1HFE4_9PELO</name>
<keyword evidence="2" id="KW-1185">Reference proteome</keyword>
<reference evidence="1" key="1">
    <citation type="submission" date="2020-10" db="EMBL/GenBank/DDBJ databases">
        <authorList>
            <person name="Kikuchi T."/>
        </authorList>
    </citation>
    <scope>NUCLEOTIDE SEQUENCE</scope>
    <source>
        <strain evidence="1">NKZ352</strain>
    </source>
</reference>
<accession>A0A8S1HFE4</accession>
<sequence>MAASSYGPAVFRLLPSERWSQVRDESSRDGISWGCPEFEEDPQLFRRVSNTRSKVRVSFGKRLGHQ</sequence>
<protein>
    <submittedName>
        <fullName evidence="1">Uncharacterized protein</fullName>
    </submittedName>
</protein>
<dbReference type="Proteomes" id="UP000835052">
    <property type="component" value="Unassembled WGS sequence"/>
</dbReference>